<evidence type="ECO:0000313" key="1">
    <source>
        <dbReference type="EMBL" id="KPM35852.1"/>
    </source>
</evidence>
<name>A0A0N8H5D3_9HYPO</name>
<dbReference type="OrthoDB" id="5019836at2759"/>
<dbReference type="AlphaFoldDB" id="A0A0N8H5D3"/>
<keyword evidence="2" id="KW-1185">Reference proteome</keyword>
<proteinExistence type="predicted"/>
<comment type="caution">
    <text evidence="1">The sequence shown here is derived from an EMBL/GenBank/DDBJ whole genome shotgun (WGS) entry which is preliminary data.</text>
</comment>
<sequence>MDPFSITAGCTTLFECIIKTSCQIYSFAINVRGASDELSRINESLLRLKALVCIIRSDAECNDGTSEDQRAVLYEIINQCLNALEDVDAVIKEHDTPLGSMLWAVQGKAKLQELARTLEQSIQQLDLSLSFVNGSVTKATYTEVTKVNAKCGDIEQCLHDVHEKVDLLILQSLERQGCGQDHSVDQVSDQQVRLYQNSIQHLSKPSRTIMGAEVVDDSEATLGRGCVSDASSPSIMKGWMAVDSLCESSTKFDYNVSTQPTTESDVGHLLVKPTFAYTQCVNRPAVSNEPSQETETTSLYNERPYVSKSRKGAGNKAIEAIREQFRRQAWAGVGRSPIPPTIERTRNSALSPQFVRPRRTNSDEEACQKAMQQVWEVSGKVMPKRNLPNHVSPLHRFRLSTSSG</sequence>
<reference evidence="1 2" key="1">
    <citation type="submission" date="2015-09" db="EMBL/GenBank/DDBJ databases">
        <title>Draft genome of a European isolate of the apple canker pathogen Neonectria ditissima.</title>
        <authorList>
            <person name="Gomez-Cortecero A."/>
            <person name="Harrison R.J."/>
            <person name="Armitage A.D."/>
        </authorList>
    </citation>
    <scope>NUCLEOTIDE SEQUENCE [LARGE SCALE GENOMIC DNA]</scope>
    <source>
        <strain evidence="1 2">R09/05</strain>
    </source>
</reference>
<evidence type="ECO:0008006" key="3">
    <source>
        <dbReference type="Google" id="ProtNLM"/>
    </source>
</evidence>
<dbReference type="EMBL" id="LKCW01000229">
    <property type="protein sequence ID" value="KPM35852.1"/>
    <property type="molecule type" value="Genomic_DNA"/>
</dbReference>
<organism evidence="1 2">
    <name type="scientific">Neonectria ditissima</name>
    <dbReference type="NCBI Taxonomy" id="78410"/>
    <lineage>
        <taxon>Eukaryota</taxon>
        <taxon>Fungi</taxon>
        <taxon>Dikarya</taxon>
        <taxon>Ascomycota</taxon>
        <taxon>Pezizomycotina</taxon>
        <taxon>Sordariomycetes</taxon>
        <taxon>Hypocreomycetidae</taxon>
        <taxon>Hypocreales</taxon>
        <taxon>Nectriaceae</taxon>
        <taxon>Neonectria</taxon>
    </lineage>
</organism>
<protein>
    <recommendedName>
        <fullName evidence="3">Fungal N-terminal domain-containing protein</fullName>
    </recommendedName>
</protein>
<accession>A0A0N8H5D3</accession>
<evidence type="ECO:0000313" key="2">
    <source>
        <dbReference type="Proteomes" id="UP000050424"/>
    </source>
</evidence>
<gene>
    <name evidence="1" type="ORF">AK830_g10719</name>
</gene>
<dbReference type="Proteomes" id="UP000050424">
    <property type="component" value="Unassembled WGS sequence"/>
</dbReference>